<dbReference type="STRING" id="320778.ABT57_20235"/>
<feature type="transmembrane region" description="Helical" evidence="8">
    <location>
        <begin position="272"/>
        <end position="290"/>
    </location>
</feature>
<comment type="similarity">
    <text evidence="2">Belongs to the EamA transporter family.</text>
</comment>
<dbReference type="PANTHER" id="PTHR22911:SF137">
    <property type="entry name" value="SOLUTE CARRIER FAMILY 35 MEMBER G2-RELATED"/>
    <property type="match status" value="1"/>
</dbReference>
<dbReference type="GO" id="GO:0005886">
    <property type="term" value="C:plasma membrane"/>
    <property type="evidence" value="ECO:0007669"/>
    <property type="project" value="UniProtKB-SubCell"/>
</dbReference>
<dbReference type="Pfam" id="PF00892">
    <property type="entry name" value="EamA"/>
    <property type="match status" value="1"/>
</dbReference>
<keyword evidence="4" id="KW-1003">Cell membrane</keyword>
<evidence type="ECO:0000256" key="3">
    <source>
        <dbReference type="ARBA" id="ARBA00022448"/>
    </source>
</evidence>
<dbReference type="PANTHER" id="PTHR22911">
    <property type="entry name" value="ACYL-MALONYL CONDENSING ENZYME-RELATED"/>
    <property type="match status" value="1"/>
</dbReference>
<dbReference type="NCBIfam" id="TIGR00688">
    <property type="entry name" value="rarD"/>
    <property type="match status" value="1"/>
</dbReference>
<comment type="subcellular location">
    <subcellularLocation>
        <location evidence="1">Cell membrane</location>
        <topology evidence="1">Multi-pass membrane protein</topology>
    </subcellularLocation>
</comment>
<keyword evidence="5 8" id="KW-0812">Transmembrane</keyword>
<feature type="transmembrane region" description="Helical" evidence="8">
    <location>
        <begin position="181"/>
        <end position="204"/>
    </location>
</feature>
<evidence type="ECO:0000256" key="5">
    <source>
        <dbReference type="ARBA" id="ARBA00022692"/>
    </source>
</evidence>
<dbReference type="Proteomes" id="UP000035909">
    <property type="component" value="Unassembled WGS sequence"/>
</dbReference>
<evidence type="ECO:0000256" key="2">
    <source>
        <dbReference type="ARBA" id="ARBA00007362"/>
    </source>
</evidence>
<evidence type="ECO:0000256" key="1">
    <source>
        <dbReference type="ARBA" id="ARBA00004651"/>
    </source>
</evidence>
<feature type="transmembrane region" description="Helical" evidence="8">
    <location>
        <begin position="12"/>
        <end position="29"/>
    </location>
</feature>
<dbReference type="PATRIC" id="fig|320778.3.peg.4351"/>
<dbReference type="InterPro" id="IPR004626">
    <property type="entry name" value="RarD"/>
</dbReference>
<evidence type="ECO:0000256" key="4">
    <source>
        <dbReference type="ARBA" id="ARBA00022475"/>
    </source>
</evidence>
<evidence type="ECO:0000256" key="6">
    <source>
        <dbReference type="ARBA" id="ARBA00022989"/>
    </source>
</evidence>
<evidence type="ECO:0000259" key="9">
    <source>
        <dbReference type="Pfam" id="PF00892"/>
    </source>
</evidence>
<dbReference type="EMBL" id="LDOU01000023">
    <property type="protein sequence ID" value="KLV06089.1"/>
    <property type="molecule type" value="Genomic_DNA"/>
</dbReference>
<evidence type="ECO:0000256" key="8">
    <source>
        <dbReference type="SAM" id="Phobius"/>
    </source>
</evidence>
<evidence type="ECO:0000313" key="11">
    <source>
        <dbReference type="Proteomes" id="UP000035909"/>
    </source>
</evidence>
<keyword evidence="11" id="KW-1185">Reference proteome</keyword>
<name>A0A0J1H2M4_9GAMM</name>
<evidence type="ECO:0000313" key="10">
    <source>
        <dbReference type="EMBL" id="KLV06089.1"/>
    </source>
</evidence>
<feature type="transmembrane region" description="Helical" evidence="8">
    <location>
        <begin position="74"/>
        <end position="94"/>
    </location>
</feature>
<dbReference type="AlphaFoldDB" id="A0A0J1H2M4"/>
<feature type="domain" description="EamA" evidence="9">
    <location>
        <begin position="10"/>
        <end position="144"/>
    </location>
</feature>
<accession>A0A0J1H2M4</accession>
<keyword evidence="3" id="KW-0813">Transport</keyword>
<feature type="transmembrane region" description="Helical" evidence="8">
    <location>
        <begin position="153"/>
        <end position="169"/>
    </location>
</feature>
<comment type="caution">
    <text evidence="10">The sequence shown here is derived from an EMBL/GenBank/DDBJ whole genome shotgun (WGS) entry which is preliminary data.</text>
</comment>
<keyword evidence="7 8" id="KW-0472">Membrane</keyword>
<feature type="transmembrane region" description="Helical" evidence="8">
    <location>
        <begin position="216"/>
        <end position="236"/>
    </location>
</feature>
<sequence>MDEQSKQTQRGVILALSAYTMWGIAPIYFKALQQVSALEILSHRIIWSFFFLAGLVMLSKGWGKVRAVLSQKKILLMLVATSTLVGGNWLMFIWAVNNNYMLDASLGYYINPLLNVLLGMVFLGERLRPMQWLAVALAGIGVAVQLIQFGSLPWIALALAASFGLYGLLRKKISLDAQTGLFMETSLLLPLAAIYVLFIAQSATSDWTANAPSTNLLLMAAGIVTTLPLLCFTGAATKLKLSTLGFFQYIGPSLMFLLAITLYGEQFTADKVYTFGFIWAALVLFSVDGIKGHRHQRRLKAAAKAAADSAAKA</sequence>
<feature type="transmembrane region" description="Helical" evidence="8">
    <location>
        <begin position="41"/>
        <end position="62"/>
    </location>
</feature>
<proteinExistence type="inferred from homology"/>
<evidence type="ECO:0000256" key="7">
    <source>
        <dbReference type="ARBA" id="ARBA00023136"/>
    </source>
</evidence>
<dbReference type="InterPro" id="IPR000620">
    <property type="entry name" value="EamA_dom"/>
</dbReference>
<gene>
    <name evidence="10" type="ORF">ABT57_20235</name>
</gene>
<reference evidence="10 11" key="1">
    <citation type="submission" date="2015-05" db="EMBL/GenBank/DDBJ databases">
        <title>Photobacterium galathea sp. nov.</title>
        <authorList>
            <person name="Machado H."/>
            <person name="Gram L."/>
        </authorList>
    </citation>
    <scope>NUCLEOTIDE SEQUENCE [LARGE SCALE GENOMIC DNA]</scope>
    <source>
        <strain evidence="10 11">DSM 22954</strain>
    </source>
</reference>
<dbReference type="RefSeq" id="WP_047887068.1">
    <property type="nucleotide sequence ID" value="NZ_CP071325.1"/>
</dbReference>
<feature type="transmembrane region" description="Helical" evidence="8">
    <location>
        <begin position="243"/>
        <end position="260"/>
    </location>
</feature>
<dbReference type="SUPFAM" id="SSF103481">
    <property type="entry name" value="Multidrug resistance efflux transporter EmrE"/>
    <property type="match status" value="2"/>
</dbReference>
<keyword evidence="6 8" id="KW-1133">Transmembrane helix</keyword>
<dbReference type="InterPro" id="IPR037185">
    <property type="entry name" value="EmrE-like"/>
</dbReference>
<dbReference type="OrthoDB" id="369870at2"/>
<feature type="transmembrane region" description="Helical" evidence="8">
    <location>
        <begin position="106"/>
        <end position="123"/>
    </location>
</feature>
<organism evidence="10 11">
    <name type="scientific">Photobacterium ganghwense</name>
    <dbReference type="NCBI Taxonomy" id="320778"/>
    <lineage>
        <taxon>Bacteria</taxon>
        <taxon>Pseudomonadati</taxon>
        <taxon>Pseudomonadota</taxon>
        <taxon>Gammaproteobacteria</taxon>
        <taxon>Vibrionales</taxon>
        <taxon>Vibrionaceae</taxon>
        <taxon>Photobacterium</taxon>
    </lineage>
</organism>
<feature type="transmembrane region" description="Helical" evidence="8">
    <location>
        <begin position="130"/>
        <end position="147"/>
    </location>
</feature>
<protein>
    <submittedName>
        <fullName evidence="10">Chloramphenical resistance permease RarD</fullName>
    </submittedName>
</protein>